<dbReference type="Proteomes" id="UP000199207">
    <property type="component" value="Unassembled WGS sequence"/>
</dbReference>
<dbReference type="SUPFAM" id="SSF63829">
    <property type="entry name" value="Calcium-dependent phosphotriesterase"/>
    <property type="match status" value="1"/>
</dbReference>
<accession>A0A1I1SHS7</accession>
<sequence length="512" mass="55848">MIANMTSPLHVDRILGDRPFAETGDPALVVADRERGMLAIAGRHRYGFISGAPVGVYGIGDQSCRALVRSHYPVHGMAFHPSQDLLAIGAGRYDGGYFFEGELLLLNLETGEVVSAFEERLGRQVLELEWLSGTELRLTMAPPDDWGDEQAHHEGHTATVTRRDWYLLAPRSLTHQELAGPRGPAPRRETNRTARRLVEELAPEWTPRHDVRTVEQLADGRCLAALDGVRLESWLPSGEREWAVADEEGGREIVVAADEQSAWVSVAASRDAGGYRTPRTLARISLVDGSELDRVVPSRPVSLLRSADGRPVLMPRGTNGVRSSLPVRRGRRIYFQEAEGPGRPGRQAPGKQWLAAAGLPEGGTGRPEEPVRRDAQRLFPFSWIPGETHFGGPAVETADGTLVHAGTVYDGRGLQPGGSFVVRRSLTDGAPRWVFRTDRQATALDTDPDTVYIAYDDGEIVALALADGSVSWRQYLTVGEVPAIPTALTITQPGRLLIGTSDGRILLCSTEH</sequence>
<dbReference type="Gene3D" id="2.130.10.10">
    <property type="entry name" value="YVTN repeat-like/Quinoprotein amine dehydrogenase"/>
    <property type="match status" value="1"/>
</dbReference>
<dbReference type="InterPro" id="IPR011047">
    <property type="entry name" value="Quinoprotein_ADH-like_sf"/>
</dbReference>
<evidence type="ECO:0000313" key="2">
    <source>
        <dbReference type="Proteomes" id="UP000199207"/>
    </source>
</evidence>
<evidence type="ECO:0000313" key="1">
    <source>
        <dbReference type="EMBL" id="SFD42600.1"/>
    </source>
</evidence>
<reference evidence="1 2" key="1">
    <citation type="submission" date="2016-10" db="EMBL/GenBank/DDBJ databases">
        <authorList>
            <person name="de Groot N.N."/>
        </authorList>
    </citation>
    <scope>NUCLEOTIDE SEQUENCE [LARGE SCALE GENOMIC DNA]</scope>
    <source>
        <strain evidence="1 2">CGMCC 4.5739</strain>
    </source>
</reference>
<dbReference type="STRING" id="910347.SAMN05421773_11515"/>
<evidence type="ECO:0008006" key="3">
    <source>
        <dbReference type="Google" id="ProtNLM"/>
    </source>
</evidence>
<gene>
    <name evidence="1" type="ORF">SAMN05421773_11515</name>
</gene>
<name>A0A1I1SHS7_9ACTN</name>
<organism evidence="1 2">
    <name type="scientific">Streptomyces aidingensis</name>
    <dbReference type="NCBI Taxonomy" id="910347"/>
    <lineage>
        <taxon>Bacteria</taxon>
        <taxon>Bacillati</taxon>
        <taxon>Actinomycetota</taxon>
        <taxon>Actinomycetes</taxon>
        <taxon>Kitasatosporales</taxon>
        <taxon>Streptomycetaceae</taxon>
        <taxon>Streptomyces</taxon>
    </lineage>
</organism>
<proteinExistence type="predicted"/>
<dbReference type="EMBL" id="FOLM01000015">
    <property type="protein sequence ID" value="SFD42600.1"/>
    <property type="molecule type" value="Genomic_DNA"/>
</dbReference>
<dbReference type="InterPro" id="IPR015943">
    <property type="entry name" value="WD40/YVTN_repeat-like_dom_sf"/>
</dbReference>
<dbReference type="AlphaFoldDB" id="A0A1I1SHS7"/>
<keyword evidence="2" id="KW-1185">Reference proteome</keyword>
<protein>
    <recommendedName>
        <fullName evidence="3">PQQ-like domain-containing protein</fullName>
    </recommendedName>
</protein>
<dbReference type="SUPFAM" id="SSF50998">
    <property type="entry name" value="Quinoprotein alcohol dehydrogenase-like"/>
    <property type="match status" value="1"/>
</dbReference>